<feature type="domain" description="KIB1-4 beta-propeller" evidence="3">
    <location>
        <begin position="60"/>
        <end position="219"/>
    </location>
</feature>
<dbReference type="InterPro" id="IPR001810">
    <property type="entry name" value="F-box_dom"/>
</dbReference>
<evidence type="ECO:0008006" key="6">
    <source>
        <dbReference type="Google" id="ProtNLM"/>
    </source>
</evidence>
<evidence type="ECO:0000313" key="4">
    <source>
        <dbReference type="EMBL" id="CAL0328820.1"/>
    </source>
</evidence>
<reference evidence="4 5" key="1">
    <citation type="submission" date="2024-03" db="EMBL/GenBank/DDBJ databases">
        <authorList>
            <person name="Martinez-Hernandez J."/>
        </authorList>
    </citation>
    <scope>NUCLEOTIDE SEQUENCE [LARGE SCALE GENOMIC DNA]</scope>
</reference>
<dbReference type="Pfam" id="PF00646">
    <property type="entry name" value="F-box"/>
    <property type="match status" value="1"/>
</dbReference>
<evidence type="ECO:0000259" key="3">
    <source>
        <dbReference type="Pfam" id="PF03478"/>
    </source>
</evidence>
<keyword evidence="5" id="KW-1185">Reference proteome</keyword>
<dbReference type="PANTHER" id="PTHR44259">
    <property type="entry name" value="OS07G0183000 PROTEIN-RELATED"/>
    <property type="match status" value="1"/>
</dbReference>
<name>A0AAV1Y4B2_LUPLU</name>
<feature type="compositionally biased region" description="Polar residues" evidence="1">
    <location>
        <begin position="243"/>
        <end position="259"/>
    </location>
</feature>
<dbReference type="EMBL" id="CAXHTB010000021">
    <property type="protein sequence ID" value="CAL0328820.1"/>
    <property type="molecule type" value="Genomic_DNA"/>
</dbReference>
<evidence type="ECO:0000259" key="2">
    <source>
        <dbReference type="Pfam" id="PF00646"/>
    </source>
</evidence>
<dbReference type="Pfam" id="PF03478">
    <property type="entry name" value="Beta-prop_KIB1-4"/>
    <property type="match status" value="1"/>
</dbReference>
<feature type="region of interest" description="Disordered" evidence="1">
    <location>
        <begin position="234"/>
        <end position="275"/>
    </location>
</feature>
<evidence type="ECO:0000256" key="1">
    <source>
        <dbReference type="SAM" id="MobiDB-lite"/>
    </source>
</evidence>
<dbReference type="PANTHER" id="PTHR44259:SF114">
    <property type="entry name" value="OS06G0707300 PROTEIN"/>
    <property type="match status" value="1"/>
</dbReference>
<accession>A0AAV1Y4B2</accession>
<feature type="domain" description="F-box" evidence="2">
    <location>
        <begin position="2"/>
        <end position="27"/>
    </location>
</feature>
<dbReference type="Proteomes" id="UP001497480">
    <property type="component" value="Unassembled WGS sequence"/>
</dbReference>
<evidence type="ECO:0000313" key="5">
    <source>
        <dbReference type="Proteomes" id="UP001497480"/>
    </source>
</evidence>
<dbReference type="InterPro" id="IPR005174">
    <property type="entry name" value="KIB1-4_b-propeller"/>
</dbReference>
<organism evidence="4 5">
    <name type="scientific">Lupinus luteus</name>
    <name type="common">European yellow lupine</name>
    <dbReference type="NCBI Taxonomy" id="3873"/>
    <lineage>
        <taxon>Eukaryota</taxon>
        <taxon>Viridiplantae</taxon>
        <taxon>Streptophyta</taxon>
        <taxon>Embryophyta</taxon>
        <taxon>Tracheophyta</taxon>
        <taxon>Spermatophyta</taxon>
        <taxon>Magnoliopsida</taxon>
        <taxon>eudicotyledons</taxon>
        <taxon>Gunneridae</taxon>
        <taxon>Pentapetalae</taxon>
        <taxon>rosids</taxon>
        <taxon>fabids</taxon>
        <taxon>Fabales</taxon>
        <taxon>Fabaceae</taxon>
        <taxon>Papilionoideae</taxon>
        <taxon>50 kb inversion clade</taxon>
        <taxon>genistoids sensu lato</taxon>
        <taxon>core genistoids</taxon>
        <taxon>Genisteae</taxon>
        <taxon>Lupinus</taxon>
    </lineage>
</organism>
<dbReference type="InterPro" id="IPR050942">
    <property type="entry name" value="F-box_BR-signaling"/>
</dbReference>
<dbReference type="AlphaFoldDB" id="A0AAV1Y4B2"/>
<proteinExistence type="predicted"/>
<sequence>MELILQRLTLVEYLKCRNVCQSWRVMVNAAISIEGRISLKPLFPFILSLPTYPFHPINLLSLTENKLYTWPIPKLDENLQRPQKFNDGYHYAYQFSSFDGWLIVQDFYEEIALGLSYCLIYFNDPMSNDMFMLPKLSLSSYHGHYQIYQLSKIAVSYKLDGKDLIVASFVLIKCEGQLNQQLFLCDVRGKSWTRIETQEFFFDITIHDSKLYAIGQDDDGDRLFEYVMNEKKRVDAPGHGESSVAQKRNNQFDTNSNLSKLELNDDYNPSDAVNS</sequence>
<gene>
    <name evidence="4" type="ORF">LLUT_LOCUS29880</name>
</gene>
<protein>
    <recommendedName>
        <fullName evidence="6">F-box domain-containing protein</fullName>
    </recommendedName>
</protein>
<comment type="caution">
    <text evidence="4">The sequence shown here is derived from an EMBL/GenBank/DDBJ whole genome shotgun (WGS) entry which is preliminary data.</text>
</comment>